<dbReference type="Proteomes" id="UP000017836">
    <property type="component" value="Unassembled WGS sequence"/>
</dbReference>
<proteinExistence type="predicted"/>
<dbReference type="AlphaFoldDB" id="W1PHB0"/>
<evidence type="ECO:0000313" key="1">
    <source>
        <dbReference type="EMBL" id="ERN07016.1"/>
    </source>
</evidence>
<protein>
    <submittedName>
        <fullName evidence="1">Uncharacterized protein</fullName>
    </submittedName>
</protein>
<dbReference type="HOGENOM" id="CLU_2161841_0_0_1"/>
<gene>
    <name evidence="1" type="ORF">AMTR_s00141p00096940</name>
</gene>
<evidence type="ECO:0000313" key="2">
    <source>
        <dbReference type="Proteomes" id="UP000017836"/>
    </source>
</evidence>
<accession>W1PHB0</accession>
<organism evidence="1 2">
    <name type="scientific">Amborella trichopoda</name>
    <dbReference type="NCBI Taxonomy" id="13333"/>
    <lineage>
        <taxon>Eukaryota</taxon>
        <taxon>Viridiplantae</taxon>
        <taxon>Streptophyta</taxon>
        <taxon>Embryophyta</taxon>
        <taxon>Tracheophyta</taxon>
        <taxon>Spermatophyta</taxon>
        <taxon>Magnoliopsida</taxon>
        <taxon>Amborellales</taxon>
        <taxon>Amborellaceae</taxon>
        <taxon>Amborella</taxon>
    </lineage>
</organism>
<keyword evidence="2" id="KW-1185">Reference proteome</keyword>
<dbReference type="Gramene" id="ERN07016">
    <property type="protein sequence ID" value="ERN07016"/>
    <property type="gene ID" value="AMTR_s00141p00096940"/>
</dbReference>
<reference evidence="2" key="1">
    <citation type="journal article" date="2013" name="Science">
        <title>The Amborella genome and the evolution of flowering plants.</title>
        <authorList>
            <consortium name="Amborella Genome Project"/>
        </authorList>
    </citation>
    <scope>NUCLEOTIDE SEQUENCE [LARGE SCALE GENOMIC DNA]</scope>
</reference>
<dbReference type="EMBL" id="KI393843">
    <property type="protein sequence ID" value="ERN07016.1"/>
    <property type="molecule type" value="Genomic_DNA"/>
</dbReference>
<name>W1PHB0_AMBTC</name>
<sequence length="111" mass="12606">MPVVSPRWVTPEAYHEVAFNPPNLETATRIRSTSQTPCSRALPPPPPPPIHVDLAQYATVEETIKGLLNTLRCLRVRDYMPPEPYLDGYNDLLLGLVILEIQNLFMEKETH</sequence>